<protein>
    <submittedName>
        <fullName evidence="2">Uncharacterized protein</fullName>
    </submittedName>
</protein>
<keyword evidence="1" id="KW-0472">Membrane</keyword>
<organism evidence="2 3">
    <name type="scientific">Populus alba x Populus x berolinensis</name>
    <dbReference type="NCBI Taxonomy" id="444605"/>
    <lineage>
        <taxon>Eukaryota</taxon>
        <taxon>Viridiplantae</taxon>
        <taxon>Streptophyta</taxon>
        <taxon>Embryophyta</taxon>
        <taxon>Tracheophyta</taxon>
        <taxon>Spermatophyta</taxon>
        <taxon>Magnoliopsida</taxon>
        <taxon>eudicotyledons</taxon>
        <taxon>Gunneridae</taxon>
        <taxon>Pentapetalae</taxon>
        <taxon>rosids</taxon>
        <taxon>fabids</taxon>
        <taxon>Malpighiales</taxon>
        <taxon>Salicaceae</taxon>
        <taxon>Saliceae</taxon>
        <taxon>Populus</taxon>
    </lineage>
</organism>
<gene>
    <name evidence="2" type="ORF">NC653_009299</name>
</gene>
<evidence type="ECO:0000313" key="3">
    <source>
        <dbReference type="Proteomes" id="UP001164929"/>
    </source>
</evidence>
<keyword evidence="1" id="KW-1133">Transmembrane helix</keyword>
<proteinExistence type="predicted"/>
<evidence type="ECO:0000313" key="2">
    <source>
        <dbReference type="EMBL" id="KAJ7004383.1"/>
    </source>
</evidence>
<dbReference type="EMBL" id="JAQIZT010000003">
    <property type="protein sequence ID" value="KAJ7004383.1"/>
    <property type="molecule type" value="Genomic_DNA"/>
</dbReference>
<accession>A0AAD6R911</accession>
<feature type="transmembrane region" description="Helical" evidence="1">
    <location>
        <begin position="16"/>
        <end position="36"/>
    </location>
</feature>
<reference evidence="2" key="1">
    <citation type="journal article" date="2023" name="Mol. Ecol. Resour.">
        <title>Chromosome-level genome assembly of a triploid poplar Populus alba 'Berolinensis'.</title>
        <authorList>
            <person name="Chen S."/>
            <person name="Yu Y."/>
            <person name="Wang X."/>
            <person name="Wang S."/>
            <person name="Zhang T."/>
            <person name="Zhou Y."/>
            <person name="He R."/>
            <person name="Meng N."/>
            <person name="Wang Y."/>
            <person name="Liu W."/>
            <person name="Liu Z."/>
            <person name="Liu J."/>
            <person name="Guo Q."/>
            <person name="Huang H."/>
            <person name="Sederoff R.R."/>
            <person name="Wang G."/>
            <person name="Qu G."/>
            <person name="Chen S."/>
        </authorList>
    </citation>
    <scope>NUCLEOTIDE SEQUENCE</scope>
    <source>
        <strain evidence="2">SC-2020</strain>
    </source>
</reference>
<sequence>MFCRIYFNYSIASANVHLIAFFYLFVCVCVCVSMKFQCTSGQMEKGGCTLSIMWEGDAIITRHPFAITHARGHLEKEFLCYTFG</sequence>
<keyword evidence="1" id="KW-0812">Transmembrane</keyword>
<evidence type="ECO:0000256" key="1">
    <source>
        <dbReference type="SAM" id="Phobius"/>
    </source>
</evidence>
<keyword evidence="3" id="KW-1185">Reference proteome</keyword>
<comment type="caution">
    <text evidence="2">The sequence shown here is derived from an EMBL/GenBank/DDBJ whole genome shotgun (WGS) entry which is preliminary data.</text>
</comment>
<dbReference type="AlphaFoldDB" id="A0AAD6R911"/>
<dbReference type="Proteomes" id="UP001164929">
    <property type="component" value="Chromosome 3"/>
</dbReference>
<name>A0AAD6R911_9ROSI</name>